<evidence type="ECO:0000313" key="4">
    <source>
        <dbReference type="Proteomes" id="UP000624244"/>
    </source>
</evidence>
<dbReference type="CDD" id="cd00201">
    <property type="entry name" value="WW"/>
    <property type="match status" value="1"/>
</dbReference>
<feature type="domain" description="WW" evidence="2">
    <location>
        <begin position="72"/>
        <end position="106"/>
    </location>
</feature>
<dbReference type="SMART" id="SM00456">
    <property type="entry name" value="WW"/>
    <property type="match status" value="1"/>
</dbReference>
<dbReference type="Proteomes" id="UP000624244">
    <property type="component" value="Unassembled WGS sequence"/>
</dbReference>
<accession>A0A8H5ZGG4</accession>
<evidence type="ECO:0000259" key="2">
    <source>
        <dbReference type="PROSITE" id="PS50020"/>
    </source>
</evidence>
<dbReference type="InterPro" id="IPR001202">
    <property type="entry name" value="WW_dom"/>
</dbReference>
<comment type="caution">
    <text evidence="3">The sequence shown here is derived from an EMBL/GenBank/DDBJ whole genome shotgun (WGS) entry which is preliminary data.</text>
</comment>
<gene>
    <name evidence="3" type="ORF">GGP41_000126</name>
</gene>
<dbReference type="Gene3D" id="2.20.70.10">
    <property type="match status" value="1"/>
</dbReference>
<feature type="compositionally biased region" description="Polar residues" evidence="1">
    <location>
        <begin position="124"/>
        <end position="138"/>
    </location>
</feature>
<dbReference type="EMBL" id="WNKQ01000013">
    <property type="protein sequence ID" value="KAF5847408.1"/>
    <property type="molecule type" value="Genomic_DNA"/>
</dbReference>
<dbReference type="InterPro" id="IPR036020">
    <property type="entry name" value="WW_dom_sf"/>
</dbReference>
<feature type="compositionally biased region" description="Polar residues" evidence="1">
    <location>
        <begin position="38"/>
        <end position="53"/>
    </location>
</feature>
<evidence type="ECO:0000256" key="1">
    <source>
        <dbReference type="SAM" id="MobiDB-lite"/>
    </source>
</evidence>
<sequence length="203" mass="23036">MAFDAYLQRADDYITKQIQKFEQQKRGNRSPPRANGYHQMSQSRQHGCMSSQGGYPGSPAPTHDRHHPPPGSMLPAGWIQNYDSHSQRWYYVDTTTGRSQWYPPSSDPQRAATFQPDTRMPNPYDQSNLRMRSNSQPQRPEMNEGGGQFLDLRQNGNAGPSPRVTSMQLSPGAHYDTKTGKVVHSMFPEGQTVQGWSQEIQRI</sequence>
<dbReference type="PROSITE" id="PS01159">
    <property type="entry name" value="WW_DOMAIN_1"/>
    <property type="match status" value="1"/>
</dbReference>
<feature type="compositionally biased region" description="Polar residues" evidence="1">
    <location>
        <begin position="154"/>
        <end position="169"/>
    </location>
</feature>
<feature type="region of interest" description="Disordered" evidence="1">
    <location>
        <begin position="21"/>
        <end position="78"/>
    </location>
</feature>
<dbReference type="PROSITE" id="PS50020">
    <property type="entry name" value="WW_DOMAIN_2"/>
    <property type="match status" value="1"/>
</dbReference>
<evidence type="ECO:0000313" key="3">
    <source>
        <dbReference type="EMBL" id="KAF5847408.1"/>
    </source>
</evidence>
<dbReference type="Pfam" id="PF00397">
    <property type="entry name" value="WW"/>
    <property type="match status" value="1"/>
</dbReference>
<name>A0A8H5ZGG4_COCSA</name>
<proteinExistence type="predicted"/>
<dbReference type="OMA" id="QQKRGNR"/>
<dbReference type="SUPFAM" id="SSF51045">
    <property type="entry name" value="WW domain"/>
    <property type="match status" value="1"/>
</dbReference>
<reference evidence="3" key="1">
    <citation type="submission" date="2019-11" db="EMBL/GenBank/DDBJ databases">
        <title>Bipolaris sorokiniana Genome sequencing.</title>
        <authorList>
            <person name="Wang H."/>
        </authorList>
    </citation>
    <scope>NUCLEOTIDE SEQUENCE</scope>
</reference>
<dbReference type="AlphaFoldDB" id="A0A8H5ZGG4"/>
<organism evidence="3 4">
    <name type="scientific">Cochliobolus sativus</name>
    <name type="common">Common root rot and spot blotch fungus</name>
    <name type="synonym">Bipolaris sorokiniana</name>
    <dbReference type="NCBI Taxonomy" id="45130"/>
    <lineage>
        <taxon>Eukaryota</taxon>
        <taxon>Fungi</taxon>
        <taxon>Dikarya</taxon>
        <taxon>Ascomycota</taxon>
        <taxon>Pezizomycotina</taxon>
        <taxon>Dothideomycetes</taxon>
        <taxon>Pleosporomycetidae</taxon>
        <taxon>Pleosporales</taxon>
        <taxon>Pleosporineae</taxon>
        <taxon>Pleosporaceae</taxon>
        <taxon>Bipolaris</taxon>
    </lineage>
</organism>
<protein>
    <recommendedName>
        <fullName evidence="2">WW domain-containing protein</fullName>
    </recommendedName>
</protein>
<feature type="region of interest" description="Disordered" evidence="1">
    <location>
        <begin position="97"/>
        <end position="171"/>
    </location>
</feature>